<dbReference type="PANTHER" id="PTHR13833:SF73">
    <property type="entry name" value="NHL DOMAIN-CONTAINING PROTEIN"/>
    <property type="match status" value="1"/>
</dbReference>
<feature type="region of interest" description="Disordered" evidence="2">
    <location>
        <begin position="336"/>
        <end position="464"/>
    </location>
</feature>
<dbReference type="PANTHER" id="PTHR13833">
    <property type="match status" value="1"/>
</dbReference>
<proteinExistence type="predicted"/>
<feature type="compositionally biased region" description="Basic and acidic residues" evidence="2">
    <location>
        <begin position="377"/>
        <end position="386"/>
    </location>
</feature>
<evidence type="ECO:0000256" key="2">
    <source>
        <dbReference type="SAM" id="MobiDB-lite"/>
    </source>
</evidence>
<protein>
    <recommendedName>
        <fullName evidence="5">Peptidylamidoglycolate lyase</fullName>
    </recommendedName>
</protein>
<evidence type="ECO:0000313" key="4">
    <source>
        <dbReference type="EMBL" id="MBA4622750.1"/>
    </source>
</evidence>
<dbReference type="Pfam" id="PF01436">
    <property type="entry name" value="NHL"/>
    <property type="match status" value="1"/>
</dbReference>
<dbReference type="InterPro" id="IPR001258">
    <property type="entry name" value="NHL_repeat"/>
</dbReference>
<feature type="compositionally biased region" description="Low complexity" evidence="2">
    <location>
        <begin position="387"/>
        <end position="400"/>
    </location>
</feature>
<name>A0A7C8YPB3_OPUST</name>
<feature type="chain" id="PRO_5027945159" description="Peptidylamidoglycolate lyase" evidence="3">
    <location>
        <begin position="26"/>
        <end position="488"/>
    </location>
</feature>
<evidence type="ECO:0000256" key="3">
    <source>
        <dbReference type="SAM" id="SignalP"/>
    </source>
</evidence>
<dbReference type="SUPFAM" id="SSF101898">
    <property type="entry name" value="NHL repeat"/>
    <property type="match status" value="1"/>
</dbReference>
<feature type="compositionally biased region" description="Basic and acidic residues" evidence="2">
    <location>
        <begin position="342"/>
        <end position="360"/>
    </location>
</feature>
<accession>A0A7C8YPB3</accession>
<feature type="signal peptide" evidence="3">
    <location>
        <begin position="1"/>
        <end position="25"/>
    </location>
</feature>
<evidence type="ECO:0000256" key="1">
    <source>
        <dbReference type="ARBA" id="ARBA00022737"/>
    </source>
</evidence>
<dbReference type="EMBL" id="GISG01040066">
    <property type="protein sequence ID" value="MBA4622750.1"/>
    <property type="molecule type" value="Transcribed_RNA"/>
</dbReference>
<keyword evidence="1" id="KW-0677">Repeat</keyword>
<reference evidence="4" key="2">
    <citation type="submission" date="2020-07" db="EMBL/GenBank/DDBJ databases">
        <authorList>
            <person name="Vera ALvarez R."/>
            <person name="Arias-Moreno D.M."/>
            <person name="Jimenez-Jacinto V."/>
            <person name="Jimenez-Bremont J.F."/>
            <person name="Swaminathan K."/>
            <person name="Moose S.P."/>
            <person name="Guerrero-Gonzalez M.L."/>
            <person name="Marino-Ramirez L."/>
            <person name="Landsman D."/>
            <person name="Rodriguez-Kessler M."/>
            <person name="Delgado-Sanchez P."/>
        </authorList>
    </citation>
    <scope>NUCLEOTIDE SEQUENCE</scope>
    <source>
        <tissue evidence="4">Cladode</tissue>
    </source>
</reference>
<organism evidence="4">
    <name type="scientific">Opuntia streptacantha</name>
    <name type="common">Prickly pear cactus</name>
    <name type="synonym">Opuntia cardona</name>
    <dbReference type="NCBI Taxonomy" id="393608"/>
    <lineage>
        <taxon>Eukaryota</taxon>
        <taxon>Viridiplantae</taxon>
        <taxon>Streptophyta</taxon>
        <taxon>Embryophyta</taxon>
        <taxon>Tracheophyta</taxon>
        <taxon>Spermatophyta</taxon>
        <taxon>Magnoliopsida</taxon>
        <taxon>eudicotyledons</taxon>
        <taxon>Gunneridae</taxon>
        <taxon>Pentapetalae</taxon>
        <taxon>Caryophyllales</taxon>
        <taxon>Cactineae</taxon>
        <taxon>Cactaceae</taxon>
        <taxon>Opuntioideae</taxon>
        <taxon>Opuntia</taxon>
    </lineage>
</organism>
<reference evidence="4" key="1">
    <citation type="journal article" date="2013" name="J. Plant Res.">
        <title>Effect of fungi and light on seed germination of three Opuntia species from semiarid lands of central Mexico.</title>
        <authorList>
            <person name="Delgado-Sanchez P."/>
            <person name="Jimenez-Bremont J.F."/>
            <person name="Guerrero-Gonzalez Mde L."/>
            <person name="Flores J."/>
        </authorList>
    </citation>
    <scope>NUCLEOTIDE SEQUENCE</scope>
    <source>
        <tissue evidence="4">Cladode</tissue>
    </source>
</reference>
<dbReference type="InterPro" id="IPR011042">
    <property type="entry name" value="6-blade_b-propeller_TolB-like"/>
</dbReference>
<keyword evidence="3" id="KW-0732">Signal</keyword>
<evidence type="ECO:0008006" key="5">
    <source>
        <dbReference type="Google" id="ProtNLM"/>
    </source>
</evidence>
<dbReference type="Gene3D" id="2.120.10.30">
    <property type="entry name" value="TolB, C-terminal domain"/>
    <property type="match status" value="1"/>
</dbReference>
<sequence>MGRRLLYYTLFIALFPFIFHFLADAAPTTTPGPLIRHLSSILKWSKSSPKSTLSDGNLIQFENGYLMETVVEGNALGVIPYSIRVSQDGELFAVDAENSNIVRITPPLSQYSRARLVAGSFLGKIGHVDGKPNDARFNHPKGVAIDDRGNVYVADTDNIAIRKIGDGGVTTIAGGKSKIPGYRDGPSEDAKFSTDFDVVYVPSSCSLLVIDRGNAALRQISLNIEDCGDKYSPISISDILMVVGAVIVGYVFCLIHQGLGRSFFSRFLQSSYVQEQPNQEKQGTKPENIGVEQGAAPGLPSFGQLVADLLKLALEMLNNVCASLIPPRFGRGSAEGLTPLKDTLKMPEDGVDPRLAEKQQRAPPPLSESWKAYAPDATDKYSEVKTSKILSSSLKDPSLSSRHRSSKHQEYAEFYVTREAPHHSSQTRSKSQKERSKHRYRDKSGEVASVPNQAEPKPSEFKAVNYSNPKFDAYNIGNRYIPDGSYRF</sequence>
<dbReference type="AlphaFoldDB" id="A0A7C8YPB3"/>